<evidence type="ECO:0000256" key="5">
    <source>
        <dbReference type="ARBA" id="ARBA00023004"/>
    </source>
</evidence>
<dbReference type="Gene3D" id="3.90.380.10">
    <property type="entry name" value="Naphthalene 1,2-dioxygenase Alpha Subunit, Chain A, domain 1"/>
    <property type="match status" value="1"/>
</dbReference>
<evidence type="ECO:0000256" key="1">
    <source>
        <dbReference type="ARBA" id="ARBA00001962"/>
    </source>
</evidence>
<dbReference type="EMBL" id="CP000386">
    <property type="protein sequence ID" value="ABG04522.1"/>
    <property type="molecule type" value="Genomic_DNA"/>
</dbReference>
<dbReference type="PhylomeDB" id="Q1AVQ6"/>
<proteinExistence type="predicted"/>
<dbReference type="GO" id="GO:0051537">
    <property type="term" value="F:2 iron, 2 sulfur cluster binding"/>
    <property type="evidence" value="ECO:0007669"/>
    <property type="project" value="UniProtKB-KW"/>
</dbReference>
<sequence length="434" mass="49901">MTIDRVDKQVAANPKPKTPEDFTREETYRLTRLPVELASTLLPEAYTSPEFFDIEKERVFAKSWIPVGFVSQVREPGRTIVAEVAGRSIIIARDKSGKLRAFHNVCRHRAARLLDEGCHVVRNNRIRCPYHSWTYDLEGKCLGTPLFEGSDIPEEGRTAFDMSGVKGFDKADYGLLPVRVDSWGFLVFVNLDPETIPLKKYLGDLPERFSSYQLEEWRVVRQKTYDIAANYKLIGENFMEYYHLPWVHPELVKVSRMEDHYRWQGPGMYMGFCTTPISQNTEAGGWQGLPPISSLSKEEAVSARFIWLFPNTAVNILPNHSFVMITRPDGPGHTVEDTFILSHPESLANPEAEEKLDQLARFWDLVNVQDIEIVERVQQGISNPEYRGGRMCYRFEEPLHRYQNMVIDKMAGIERVPPGDDEEMVRMFDSNTDS</sequence>
<dbReference type="PRINTS" id="PR00090">
    <property type="entry name" value="RNGDIOXGNASE"/>
</dbReference>
<evidence type="ECO:0000259" key="8">
    <source>
        <dbReference type="PROSITE" id="PS51296"/>
    </source>
</evidence>
<evidence type="ECO:0000256" key="6">
    <source>
        <dbReference type="ARBA" id="ARBA00023014"/>
    </source>
</evidence>
<dbReference type="STRING" id="266117.Rxyl_1560"/>
<gene>
    <name evidence="9" type="ordered locus">Rxyl_1560</name>
</gene>
<reference evidence="9 10" key="1">
    <citation type="submission" date="2006-06" db="EMBL/GenBank/DDBJ databases">
        <title>Complete sequence of Rubrobacter xylanophilus DSM 9941.</title>
        <authorList>
            <consortium name="US DOE Joint Genome Institute"/>
            <person name="Copeland A."/>
            <person name="Lucas S."/>
            <person name="Lapidus A."/>
            <person name="Barry K."/>
            <person name="Detter J.C."/>
            <person name="Glavina del Rio T."/>
            <person name="Hammon N."/>
            <person name="Israni S."/>
            <person name="Dalin E."/>
            <person name="Tice H."/>
            <person name="Pitluck S."/>
            <person name="Munk A.C."/>
            <person name="Brettin T."/>
            <person name="Bruce D."/>
            <person name="Han C."/>
            <person name="Tapia R."/>
            <person name="Gilna P."/>
            <person name="Schmutz J."/>
            <person name="Larimer F."/>
            <person name="Land M."/>
            <person name="Hauser L."/>
            <person name="Kyrpides N."/>
            <person name="Lykidis A."/>
            <person name="da Costa M.S."/>
            <person name="Rainey F.A."/>
            <person name="Empadinhas N."/>
            <person name="Jolivet E."/>
            <person name="Battista J.R."/>
            <person name="Richardson P."/>
        </authorList>
    </citation>
    <scope>NUCLEOTIDE SEQUENCE [LARGE SCALE GENOMIC DNA]</scope>
    <source>
        <strain evidence="10">DSM 9941 / NBRC 16129 / PRD-1</strain>
    </source>
</reference>
<dbReference type="PANTHER" id="PTHR43756">
    <property type="entry name" value="CHOLINE MONOOXYGENASE, CHLOROPLASTIC"/>
    <property type="match status" value="1"/>
</dbReference>
<dbReference type="Gene3D" id="2.102.10.10">
    <property type="entry name" value="Rieske [2Fe-2S] iron-sulphur domain"/>
    <property type="match status" value="1"/>
</dbReference>
<comment type="cofactor">
    <cofactor evidence="1">
        <name>Fe cation</name>
        <dbReference type="ChEBI" id="CHEBI:24875"/>
    </cofactor>
</comment>
<dbReference type="Pfam" id="PF00355">
    <property type="entry name" value="Rieske"/>
    <property type="match status" value="1"/>
</dbReference>
<keyword evidence="5" id="KW-0408">Iron</keyword>
<evidence type="ECO:0000313" key="9">
    <source>
        <dbReference type="EMBL" id="ABG04522.1"/>
    </source>
</evidence>
<keyword evidence="3" id="KW-0479">Metal-binding</keyword>
<name>Q1AVQ6_RUBXD</name>
<evidence type="ECO:0000256" key="3">
    <source>
        <dbReference type="ARBA" id="ARBA00022723"/>
    </source>
</evidence>
<evidence type="ECO:0000256" key="2">
    <source>
        <dbReference type="ARBA" id="ARBA00022714"/>
    </source>
</evidence>
<dbReference type="GO" id="GO:0004497">
    <property type="term" value="F:monooxygenase activity"/>
    <property type="evidence" value="ECO:0007669"/>
    <property type="project" value="UniProtKB-ARBA"/>
</dbReference>
<keyword evidence="4" id="KW-0560">Oxidoreductase</keyword>
<keyword evidence="10" id="KW-1185">Reference proteome</keyword>
<dbReference type="Proteomes" id="UP000006637">
    <property type="component" value="Chromosome"/>
</dbReference>
<dbReference type="SUPFAM" id="SSF55961">
    <property type="entry name" value="Bet v1-like"/>
    <property type="match status" value="1"/>
</dbReference>
<dbReference type="InterPro" id="IPR001663">
    <property type="entry name" value="Rng_hydr_dOase-A"/>
</dbReference>
<dbReference type="InterPro" id="IPR015879">
    <property type="entry name" value="Ring_hydroxy_dOase_asu_C_dom"/>
</dbReference>
<dbReference type="Pfam" id="PF00848">
    <property type="entry name" value="Ring_hydroxyl_A"/>
    <property type="match status" value="1"/>
</dbReference>
<dbReference type="HOGENOM" id="CLU_026244_3_0_11"/>
<dbReference type="AlphaFoldDB" id="Q1AVQ6"/>
<keyword evidence="2" id="KW-0001">2Fe-2S</keyword>
<dbReference type="PROSITE" id="PS51296">
    <property type="entry name" value="RIESKE"/>
    <property type="match status" value="1"/>
</dbReference>
<keyword evidence="6" id="KW-0411">Iron-sulfur</keyword>
<feature type="domain" description="Rieske" evidence="8">
    <location>
        <begin position="64"/>
        <end position="145"/>
    </location>
</feature>
<dbReference type="InterPro" id="IPR017941">
    <property type="entry name" value="Rieske_2Fe-2S"/>
</dbReference>
<dbReference type="KEGG" id="rxy:Rxyl_1560"/>
<dbReference type="CDD" id="cd03469">
    <property type="entry name" value="Rieske_RO_Alpha_N"/>
    <property type="match status" value="1"/>
</dbReference>
<dbReference type="PANTHER" id="PTHR43756:SF5">
    <property type="entry name" value="CHOLINE MONOOXYGENASE, CHLOROPLASTIC"/>
    <property type="match status" value="1"/>
</dbReference>
<evidence type="ECO:0000256" key="7">
    <source>
        <dbReference type="SAM" id="MobiDB-lite"/>
    </source>
</evidence>
<dbReference type="CDD" id="cd00680">
    <property type="entry name" value="RHO_alpha_C"/>
    <property type="match status" value="1"/>
</dbReference>
<organism evidence="9 10">
    <name type="scientific">Rubrobacter xylanophilus (strain DSM 9941 / JCM 11954 / NBRC 16129 / PRD-1)</name>
    <dbReference type="NCBI Taxonomy" id="266117"/>
    <lineage>
        <taxon>Bacteria</taxon>
        <taxon>Bacillati</taxon>
        <taxon>Actinomycetota</taxon>
        <taxon>Rubrobacteria</taxon>
        <taxon>Rubrobacterales</taxon>
        <taxon>Rubrobacteraceae</taxon>
        <taxon>Rubrobacter</taxon>
    </lineage>
</organism>
<dbReference type="InterPro" id="IPR036922">
    <property type="entry name" value="Rieske_2Fe-2S_sf"/>
</dbReference>
<dbReference type="eggNOG" id="COG4638">
    <property type="taxonomic scope" value="Bacteria"/>
</dbReference>
<evidence type="ECO:0000313" key="10">
    <source>
        <dbReference type="Proteomes" id="UP000006637"/>
    </source>
</evidence>
<feature type="region of interest" description="Disordered" evidence="7">
    <location>
        <begin position="1"/>
        <end position="22"/>
    </location>
</feature>
<dbReference type="GO" id="GO:0016705">
    <property type="term" value="F:oxidoreductase activity, acting on paired donors, with incorporation or reduction of molecular oxygen"/>
    <property type="evidence" value="ECO:0007669"/>
    <property type="project" value="UniProtKB-ARBA"/>
</dbReference>
<accession>Q1AVQ6</accession>
<dbReference type="SUPFAM" id="SSF50022">
    <property type="entry name" value="ISP domain"/>
    <property type="match status" value="1"/>
</dbReference>
<dbReference type="GO" id="GO:0005506">
    <property type="term" value="F:iron ion binding"/>
    <property type="evidence" value="ECO:0007669"/>
    <property type="project" value="InterPro"/>
</dbReference>
<protein>
    <submittedName>
        <fullName evidence="9">Rieske (2Fe-2S) region</fullName>
    </submittedName>
</protein>
<evidence type="ECO:0000256" key="4">
    <source>
        <dbReference type="ARBA" id="ARBA00023002"/>
    </source>
</evidence>